<dbReference type="AlphaFoldDB" id="A0AA38NZB3"/>
<protein>
    <submittedName>
        <fullName evidence="2">Uncharacterized protein</fullName>
    </submittedName>
</protein>
<accession>A0AA38NZB3</accession>
<dbReference type="Proteomes" id="UP001163846">
    <property type="component" value="Unassembled WGS sequence"/>
</dbReference>
<proteinExistence type="predicted"/>
<name>A0AA38NZB3_9AGAR</name>
<feature type="region of interest" description="Disordered" evidence="1">
    <location>
        <begin position="147"/>
        <end position="211"/>
    </location>
</feature>
<organism evidence="2 3">
    <name type="scientific">Lentinula raphanica</name>
    <dbReference type="NCBI Taxonomy" id="153919"/>
    <lineage>
        <taxon>Eukaryota</taxon>
        <taxon>Fungi</taxon>
        <taxon>Dikarya</taxon>
        <taxon>Basidiomycota</taxon>
        <taxon>Agaricomycotina</taxon>
        <taxon>Agaricomycetes</taxon>
        <taxon>Agaricomycetidae</taxon>
        <taxon>Agaricales</taxon>
        <taxon>Marasmiineae</taxon>
        <taxon>Omphalotaceae</taxon>
        <taxon>Lentinula</taxon>
    </lineage>
</organism>
<sequence>MPSTAPTYNENPTFADPIPQGFSGTGYGEALVGLRLTLDQRNRTDYLKNLGKCMNPRTPDKIHEYTVLTGAQSARRGEMGRITRNFCGTKQCRNPDRIWGPPGTFQHIPVPIRDQRELAVRYAFWLESMGRMTLAAKIRHHFLENQSTQREFDSSPVRPRRASDDDDREVQSSPTKPRKRKTTAAHSTTRSKVAKFSNADEKKPISSDAESESEVEIVEVKLVGTRSISGHSTTPFVSAGPSNLKIHQPSGSHAKKSVEDRSFTTEDLIAACRRLEEEVMDVFVDEDLKAAIESLKETLDLFVE</sequence>
<keyword evidence="3" id="KW-1185">Reference proteome</keyword>
<evidence type="ECO:0000256" key="1">
    <source>
        <dbReference type="SAM" id="MobiDB-lite"/>
    </source>
</evidence>
<gene>
    <name evidence="2" type="ORF">F5878DRAFT_645996</name>
</gene>
<reference evidence="2" key="1">
    <citation type="submission" date="2022-08" db="EMBL/GenBank/DDBJ databases">
        <authorList>
            <consortium name="DOE Joint Genome Institute"/>
            <person name="Min B."/>
            <person name="Riley R."/>
            <person name="Sierra-Patev S."/>
            <person name="Naranjo-Ortiz M."/>
            <person name="Looney B."/>
            <person name="Konkel Z."/>
            <person name="Slot J.C."/>
            <person name="Sakamoto Y."/>
            <person name="Steenwyk J.L."/>
            <person name="Rokas A."/>
            <person name="Carro J."/>
            <person name="Camarero S."/>
            <person name="Ferreira P."/>
            <person name="Molpeceres G."/>
            <person name="Ruiz-Duenas F.J."/>
            <person name="Serrano A."/>
            <person name="Henrissat B."/>
            <person name="Drula E."/>
            <person name="Hughes K.W."/>
            <person name="Mata J.L."/>
            <person name="Ishikawa N.K."/>
            <person name="Vargas-Isla R."/>
            <person name="Ushijima S."/>
            <person name="Smith C.A."/>
            <person name="Ahrendt S."/>
            <person name="Andreopoulos W."/>
            <person name="He G."/>
            <person name="Labutti K."/>
            <person name="Lipzen A."/>
            <person name="Ng V."/>
            <person name="Sandor L."/>
            <person name="Barry K."/>
            <person name="Martinez A.T."/>
            <person name="Xiao Y."/>
            <person name="Gibbons J.G."/>
            <person name="Terashima K."/>
            <person name="Hibbett D.S."/>
            <person name="Grigoriev I.V."/>
        </authorList>
    </citation>
    <scope>NUCLEOTIDE SEQUENCE</scope>
    <source>
        <strain evidence="2">TFB9207</strain>
    </source>
</reference>
<evidence type="ECO:0000313" key="2">
    <source>
        <dbReference type="EMBL" id="KAJ3833366.1"/>
    </source>
</evidence>
<evidence type="ECO:0000313" key="3">
    <source>
        <dbReference type="Proteomes" id="UP001163846"/>
    </source>
</evidence>
<dbReference type="EMBL" id="MU806712">
    <property type="protein sequence ID" value="KAJ3833366.1"/>
    <property type="molecule type" value="Genomic_DNA"/>
</dbReference>
<comment type="caution">
    <text evidence="2">The sequence shown here is derived from an EMBL/GenBank/DDBJ whole genome shotgun (WGS) entry which is preliminary data.</text>
</comment>